<dbReference type="RefSeq" id="WP_006001955.1">
    <property type="nucleotide sequence ID" value="NZ_AAEW02000016.1"/>
</dbReference>
<evidence type="ECO:0000256" key="2">
    <source>
        <dbReference type="ARBA" id="ARBA00022490"/>
    </source>
</evidence>
<sequence length="468" mass="50460">MKNHVALLKQLPAIDRLLQHSALAHSTAPHCLIVEAAQETVDHCRRSILDAKAEQTVCVDLDTLAGQAATRLTEKLRASLCRVINATGTLLHTNLGRAPLSDEALDNIDQVARGYSNLELNLTTGKRGHRYSHIDELLCRLTGAEAAAVVNNNAGAVLLSLTALAKGKEAIVSRGELVEIGGAFRVPDVMEASGVQLCEIGTTNKTHLKDYRQAINENTGLLLKVHTSNYRIVGFTESVSAAQMVDLGKEHKIPVMEDLGSGMLFDLSEFGLPREPTVREAVDAGIDLLTFSGDKLLGGPQAGLIVGKKWAIDKIRNHPLARALRIDKLTLAALETTLSHYLDRQQAIDKVPVLRMLNMKAEDLKQRSEGFTAQLSKRLADTARVELIEEPSCVGGGALPTTELAGWAVALTLPAASVDQCATTLRQAEIPVVARIQEDRLIINLRTVLPAQETLLLDALTAACGPKN</sequence>
<name>Q1JXC7_DESA6</name>
<dbReference type="InterPro" id="IPR018319">
    <property type="entry name" value="SelA-like"/>
</dbReference>
<dbReference type="InterPro" id="IPR004534">
    <property type="entry name" value="SelA_trans"/>
</dbReference>
<dbReference type="GO" id="GO:0005737">
    <property type="term" value="C:cytoplasm"/>
    <property type="evidence" value="ECO:0007669"/>
    <property type="project" value="UniProtKB-SubCell"/>
</dbReference>
<dbReference type="NCBIfam" id="TIGR00474">
    <property type="entry name" value="selA"/>
    <property type="match status" value="1"/>
</dbReference>
<dbReference type="InterPro" id="IPR015421">
    <property type="entry name" value="PyrdxlP-dep_Trfase_major"/>
</dbReference>
<evidence type="ECO:0000313" key="10">
    <source>
        <dbReference type="EMBL" id="EAT14865.1"/>
    </source>
</evidence>
<evidence type="ECO:0000256" key="3">
    <source>
        <dbReference type="ARBA" id="ARBA00022679"/>
    </source>
</evidence>
<dbReference type="GO" id="GO:0001717">
    <property type="term" value="P:conversion of seryl-tRNAsec to selenocys-tRNAsec"/>
    <property type="evidence" value="ECO:0007669"/>
    <property type="project" value="UniProtKB-UniRule"/>
</dbReference>
<dbReference type="AlphaFoldDB" id="Q1JXC7"/>
<keyword evidence="2 8" id="KW-0963">Cytoplasm</keyword>
<organism evidence="10 11">
    <name type="scientific">Desulfuromonas acetoxidans (strain DSM 684 / 11070)</name>
    <dbReference type="NCBI Taxonomy" id="281689"/>
    <lineage>
        <taxon>Bacteria</taxon>
        <taxon>Pseudomonadati</taxon>
        <taxon>Thermodesulfobacteriota</taxon>
        <taxon>Desulfuromonadia</taxon>
        <taxon>Desulfuromonadales</taxon>
        <taxon>Desulfuromonadaceae</taxon>
        <taxon>Desulfuromonas</taxon>
    </lineage>
</organism>
<dbReference type="Proteomes" id="UP000005695">
    <property type="component" value="Unassembled WGS sequence"/>
</dbReference>
<dbReference type="PANTHER" id="PTHR32328">
    <property type="entry name" value="L-SERYL-TRNA(SEC) SELENIUM TRANSFERASE"/>
    <property type="match status" value="1"/>
</dbReference>
<evidence type="ECO:0000256" key="7">
    <source>
        <dbReference type="ARBA" id="ARBA00044507"/>
    </source>
</evidence>
<gene>
    <name evidence="8" type="primary">selA</name>
    <name evidence="10" type="ORF">Dace_0874</name>
</gene>
<dbReference type="UniPathway" id="UPA00906">
    <property type="reaction ID" value="UER00896"/>
</dbReference>
<dbReference type="Gene3D" id="3.40.640.10">
    <property type="entry name" value="Type I PLP-dependent aspartate aminotransferase-like (Major domain)"/>
    <property type="match status" value="1"/>
</dbReference>
<evidence type="ECO:0000256" key="1">
    <source>
        <dbReference type="ARBA" id="ARBA00001933"/>
    </source>
</evidence>
<dbReference type="GO" id="GO:0001514">
    <property type="term" value="P:selenocysteine incorporation"/>
    <property type="evidence" value="ECO:0007669"/>
    <property type="project" value="UniProtKB-UniRule"/>
</dbReference>
<proteinExistence type="inferred from homology"/>
<evidence type="ECO:0000256" key="9">
    <source>
        <dbReference type="PIRSR" id="PIRSR618319-50"/>
    </source>
</evidence>
<dbReference type="FunFam" id="3.40.640.10:FF:000028">
    <property type="entry name" value="L-seryl-tRNA(Sec) selenium transferase"/>
    <property type="match status" value="1"/>
</dbReference>
<dbReference type="Pfam" id="PF03841">
    <property type="entry name" value="SelA"/>
    <property type="match status" value="1"/>
</dbReference>
<evidence type="ECO:0000313" key="11">
    <source>
        <dbReference type="Proteomes" id="UP000005695"/>
    </source>
</evidence>
<dbReference type="EMBL" id="AAEW02000016">
    <property type="protein sequence ID" value="EAT14865.1"/>
    <property type="molecule type" value="Genomic_DNA"/>
</dbReference>
<comment type="pathway">
    <text evidence="8">Aminoacyl-tRNA biosynthesis; selenocysteinyl-tRNA(Sec) biosynthesis; selenocysteinyl-tRNA(Sec) from L-seryl-tRNA(Sec) (bacterial route): step 1/1.</text>
</comment>
<evidence type="ECO:0000256" key="8">
    <source>
        <dbReference type="HAMAP-Rule" id="MF_00423"/>
    </source>
</evidence>
<keyword evidence="3 8" id="KW-0808">Transferase</keyword>
<dbReference type="GO" id="GO:0004125">
    <property type="term" value="F:L-seryl-tRNA(Sec) selenium transferase activity"/>
    <property type="evidence" value="ECO:0007669"/>
    <property type="project" value="UniProtKB-UniRule"/>
</dbReference>
<dbReference type="SUPFAM" id="SSF53383">
    <property type="entry name" value="PLP-dependent transferases"/>
    <property type="match status" value="1"/>
</dbReference>
<protein>
    <recommendedName>
        <fullName evidence="8">L-seryl-tRNA(Sec) selenium transferase</fullName>
        <ecNumber evidence="8">2.9.1.1</ecNumber>
    </recommendedName>
    <alternativeName>
        <fullName evidence="8">Selenocysteine synthase</fullName>
        <shortName evidence="8">Sec synthase</shortName>
    </alternativeName>
    <alternativeName>
        <fullName evidence="8">Selenocysteinyl-tRNA(Sec) synthase</fullName>
    </alternativeName>
</protein>
<accession>Q1JXC7</accession>
<dbReference type="PANTHER" id="PTHR32328:SF0">
    <property type="entry name" value="L-SERYL-TRNA(SEC) SELENIUM TRANSFERASE"/>
    <property type="match status" value="1"/>
</dbReference>
<evidence type="ECO:0000256" key="4">
    <source>
        <dbReference type="ARBA" id="ARBA00022898"/>
    </source>
</evidence>
<keyword evidence="6 8" id="KW-0711">Selenium</keyword>
<reference evidence="10" key="1">
    <citation type="submission" date="2006-05" db="EMBL/GenBank/DDBJ databases">
        <title>Annotation of the draft genome assembly of Desulfuromonas acetoxidans DSM 684.</title>
        <authorList>
            <consortium name="US DOE Joint Genome Institute (JGI-ORNL)"/>
            <person name="Larimer F."/>
            <person name="Land M."/>
            <person name="Hauser L."/>
        </authorList>
    </citation>
    <scope>NUCLEOTIDE SEQUENCE [LARGE SCALE GENOMIC DNA]</scope>
    <source>
        <strain evidence="10">DSM 684</strain>
    </source>
</reference>
<dbReference type="OrthoDB" id="9787096at2"/>
<comment type="similarity">
    <text evidence="7 8">Belongs to the SelA family.</text>
</comment>
<evidence type="ECO:0000256" key="6">
    <source>
        <dbReference type="ARBA" id="ARBA00023266"/>
    </source>
</evidence>
<keyword evidence="11" id="KW-1185">Reference proteome</keyword>
<feature type="modified residue" description="N6-(pyridoxal phosphate)lysine" evidence="8 9">
    <location>
        <position position="295"/>
    </location>
</feature>
<keyword evidence="4 8" id="KW-0663">Pyridoxal phosphate</keyword>
<keyword evidence="5 8" id="KW-0648">Protein biosynthesis</keyword>
<comment type="cofactor">
    <cofactor evidence="1 8 9">
        <name>pyridoxal 5'-phosphate</name>
        <dbReference type="ChEBI" id="CHEBI:597326"/>
    </cofactor>
</comment>
<evidence type="ECO:0000256" key="5">
    <source>
        <dbReference type="ARBA" id="ARBA00022917"/>
    </source>
</evidence>
<comment type="function">
    <text evidence="8">Converts seryl-tRNA(Sec) to selenocysteinyl-tRNA(Sec) required for selenoprotein biosynthesis.</text>
</comment>
<dbReference type="InterPro" id="IPR015424">
    <property type="entry name" value="PyrdxlP-dep_Trfase"/>
</dbReference>
<dbReference type="HAMAP" id="MF_00423">
    <property type="entry name" value="SelA"/>
    <property type="match status" value="1"/>
</dbReference>
<dbReference type="EC" id="2.9.1.1" evidence="8"/>
<comment type="catalytic activity">
    <reaction evidence="8">
        <text>L-seryl-tRNA(Sec) + selenophosphate + H(+) = L-selenocysteinyl-tRNA(Sec) + phosphate</text>
        <dbReference type="Rhea" id="RHEA:22728"/>
        <dbReference type="Rhea" id="RHEA-COMP:9742"/>
        <dbReference type="Rhea" id="RHEA-COMP:9743"/>
        <dbReference type="ChEBI" id="CHEBI:15378"/>
        <dbReference type="ChEBI" id="CHEBI:16144"/>
        <dbReference type="ChEBI" id="CHEBI:43474"/>
        <dbReference type="ChEBI" id="CHEBI:78533"/>
        <dbReference type="ChEBI" id="CHEBI:78573"/>
        <dbReference type="EC" id="2.9.1.1"/>
    </reaction>
</comment>
<reference evidence="10" key="2">
    <citation type="submission" date="2006-05" db="EMBL/GenBank/DDBJ databases">
        <title>Sequencing of the draft genome and assembly of Desulfuromonas acetoxidans DSM 684.</title>
        <authorList>
            <consortium name="US DOE Joint Genome Institute (JGI-PGF)"/>
            <person name="Copeland A."/>
            <person name="Lucas S."/>
            <person name="Lapidus A."/>
            <person name="Barry K."/>
            <person name="Detter J.C."/>
            <person name="Glavina del Rio T."/>
            <person name="Hammon N."/>
            <person name="Israni S."/>
            <person name="Dalin E."/>
            <person name="Tice H."/>
            <person name="Bruce D."/>
            <person name="Pitluck S."/>
            <person name="Richardson P."/>
        </authorList>
    </citation>
    <scope>NUCLEOTIDE SEQUENCE [LARGE SCALE GENOMIC DNA]</scope>
    <source>
        <strain evidence="10">DSM 684</strain>
    </source>
</reference>
<comment type="subcellular location">
    <subcellularLocation>
        <location evidence="8">Cytoplasm</location>
    </subcellularLocation>
</comment>
<dbReference type="Gene3D" id="3.90.1150.180">
    <property type="match status" value="1"/>
</dbReference>
<comment type="caution">
    <text evidence="10">The sequence shown here is derived from an EMBL/GenBank/DDBJ whole genome shotgun (WGS) entry which is preliminary data.</text>
</comment>